<dbReference type="EMBL" id="FJNE01000001">
    <property type="protein sequence ID" value="CZQ83244.1"/>
    <property type="molecule type" value="Genomic_DNA"/>
</dbReference>
<feature type="region of interest" description="Disordered" evidence="10">
    <location>
        <begin position="780"/>
        <end position="811"/>
    </location>
</feature>
<keyword evidence="7" id="KW-0238">DNA-binding</keyword>
<feature type="transmembrane region" description="Helical" evidence="11">
    <location>
        <begin position="82"/>
        <end position="100"/>
    </location>
</feature>
<feature type="domain" description="FtsK" evidence="12">
    <location>
        <begin position="464"/>
        <end position="662"/>
    </location>
</feature>
<evidence type="ECO:0000259" key="12">
    <source>
        <dbReference type="PROSITE" id="PS50901"/>
    </source>
</evidence>
<evidence type="ECO:0000313" key="14">
    <source>
        <dbReference type="Proteomes" id="UP000242754"/>
    </source>
</evidence>
<dbReference type="STRING" id="140314.SAMN04488076_103128"/>
<feature type="transmembrane region" description="Helical" evidence="11">
    <location>
        <begin position="20"/>
        <end position="44"/>
    </location>
</feature>
<dbReference type="SUPFAM" id="SSF46785">
    <property type="entry name" value="Winged helix' DNA-binding domain"/>
    <property type="match status" value="1"/>
</dbReference>
<keyword evidence="6 9" id="KW-0067">ATP-binding</keyword>
<evidence type="ECO:0000256" key="3">
    <source>
        <dbReference type="ARBA" id="ARBA00020887"/>
    </source>
</evidence>
<dbReference type="AlphaFoldDB" id="A0A143Y9X6"/>
<comment type="subcellular location">
    <subcellularLocation>
        <location evidence="1">Membrane</location>
        <topology evidence="1">Multi-pass membrane protein</topology>
    </subcellularLocation>
</comment>
<keyword evidence="14" id="KW-1185">Reference proteome</keyword>
<sequence length="811" mass="88938">MAKRTTTKKKKKSNSQKISYELVGVLFLFSSALGIGQLGFAGIMMANFFRFFVGKTYPVSLGLFGLYGLFLILKGKEPKIRLNWLLSGLLLYTAGVLYLHSQSFEAVVMNGESIVSTTINRFLIDVRQSNTASEMGGGITGALLYTGTYFLVSQWGTYIITGLLVFFGFGILFGFTMHDVMEIVRKIGAKLGYGSKQAVLFTKEKVASSIVESKNLVDSKNLKERTTQTAAKNEKKPSIIEKAKNQIKVESLGKKLMQDEASAEATIAARETVIEPRQLKIDSFQSQQVKAPEKKAVEGNPASSEGKDVTEEEDTTGDLEFEITAEQENRDYQLPSVTLLNTIKPVDQSNEYAIIERNVKKLEETFASFGVDAKVTKANLGPAVTKYEVQPAVGVKVSKIVNLNDDIALALAAKDIRIEAPIPGKSFIGIEVPNSEISVVSFRDVMEGQKHTDKLLEVPLGRDISGVVQSADLTKMPHLLIAGATGSGKSVCINGIITSILMKAKPNEVKMMMIDPKKVELNVYNGIPHLLTPVVTNPRKAAQALHKVVAEMERRYELFAGTGMRNIDGYNNLIVEYNMENGENNPTLPYIVVIVDELADLMMVASNEVEDAIIRLAQMARAAGIHMILATQRPSVDVITGIIKANVPSRIAFAVSSSIDSRTIIDGGGAEKLLGRGDMLFRPMGENKPMRVQGAFLSDEEVEHIVTFVKNQQEANYVEEMMPTEASAETAEEPEDDLFGEAVEFIRGDETASISKLQRRFRIGYNRAARLIDEMEARGIVGPADGSKPRKVNIGEGIYENNSEISAESDR</sequence>
<dbReference type="InterPro" id="IPR003593">
    <property type="entry name" value="AAA+_ATPase"/>
</dbReference>
<evidence type="ECO:0000256" key="10">
    <source>
        <dbReference type="SAM" id="MobiDB-lite"/>
    </source>
</evidence>
<organism evidence="13 14">
    <name type="scientific">Trichococcus palustris</name>
    <dbReference type="NCBI Taxonomy" id="140314"/>
    <lineage>
        <taxon>Bacteria</taxon>
        <taxon>Bacillati</taxon>
        <taxon>Bacillota</taxon>
        <taxon>Bacilli</taxon>
        <taxon>Lactobacillales</taxon>
        <taxon>Carnobacteriaceae</taxon>
        <taxon>Trichococcus</taxon>
    </lineage>
</organism>
<feature type="transmembrane region" description="Helical" evidence="11">
    <location>
        <begin position="155"/>
        <end position="176"/>
    </location>
</feature>
<comment type="subunit">
    <text evidence="8">Homohexamer. Forms a ring that surrounds DNA.</text>
</comment>
<dbReference type="PROSITE" id="PS50901">
    <property type="entry name" value="FTSK"/>
    <property type="match status" value="1"/>
</dbReference>
<dbReference type="Gene3D" id="3.40.50.300">
    <property type="entry name" value="P-loop containing nucleotide triphosphate hydrolases"/>
    <property type="match status" value="1"/>
</dbReference>
<gene>
    <name evidence="13" type="ORF">Tpal_419</name>
</gene>
<dbReference type="SUPFAM" id="SSF52540">
    <property type="entry name" value="P-loop containing nucleoside triphosphate hydrolases"/>
    <property type="match status" value="1"/>
</dbReference>
<dbReference type="PANTHER" id="PTHR22683">
    <property type="entry name" value="SPORULATION PROTEIN RELATED"/>
    <property type="match status" value="1"/>
</dbReference>
<dbReference type="Pfam" id="PF09397">
    <property type="entry name" value="FtsK_gamma"/>
    <property type="match status" value="1"/>
</dbReference>
<feature type="transmembrane region" description="Helical" evidence="11">
    <location>
        <begin position="56"/>
        <end position="73"/>
    </location>
</feature>
<evidence type="ECO:0000256" key="5">
    <source>
        <dbReference type="ARBA" id="ARBA00022829"/>
    </source>
</evidence>
<dbReference type="Gene3D" id="1.10.10.10">
    <property type="entry name" value="Winged helix-like DNA-binding domain superfamily/Winged helix DNA-binding domain"/>
    <property type="match status" value="1"/>
</dbReference>
<keyword evidence="11" id="KW-1133">Transmembrane helix</keyword>
<dbReference type="InterPro" id="IPR018541">
    <property type="entry name" value="Ftsk_gamma"/>
</dbReference>
<dbReference type="GO" id="GO:0005524">
    <property type="term" value="F:ATP binding"/>
    <property type="evidence" value="ECO:0007669"/>
    <property type="project" value="UniProtKB-UniRule"/>
</dbReference>
<evidence type="ECO:0000256" key="11">
    <source>
        <dbReference type="SAM" id="Phobius"/>
    </source>
</evidence>
<keyword evidence="5" id="KW-0159">Chromosome partition</keyword>
<dbReference type="GO" id="GO:0003677">
    <property type="term" value="F:DNA binding"/>
    <property type="evidence" value="ECO:0007669"/>
    <property type="project" value="UniProtKB-KW"/>
</dbReference>
<dbReference type="SMART" id="SM00843">
    <property type="entry name" value="Ftsk_gamma"/>
    <property type="match status" value="1"/>
</dbReference>
<evidence type="ECO:0000256" key="6">
    <source>
        <dbReference type="ARBA" id="ARBA00022840"/>
    </source>
</evidence>
<dbReference type="GO" id="GO:0007059">
    <property type="term" value="P:chromosome segregation"/>
    <property type="evidence" value="ECO:0007669"/>
    <property type="project" value="UniProtKB-KW"/>
</dbReference>
<dbReference type="InterPro" id="IPR002543">
    <property type="entry name" value="FtsK_dom"/>
</dbReference>
<dbReference type="RefSeq" id="WP_087030671.1">
    <property type="nucleotide sequence ID" value="NZ_FJNE01000001.1"/>
</dbReference>
<reference evidence="13 14" key="1">
    <citation type="submission" date="2016-02" db="EMBL/GenBank/DDBJ databases">
        <authorList>
            <person name="Wen L."/>
            <person name="He K."/>
            <person name="Yang H."/>
        </authorList>
    </citation>
    <scope>NUCLEOTIDE SEQUENCE [LARGE SCALE GENOMIC DNA]</scope>
    <source>
        <strain evidence="13">Trichococcus palustris</strain>
    </source>
</reference>
<feature type="region of interest" description="Disordered" evidence="10">
    <location>
        <begin position="284"/>
        <end position="316"/>
    </location>
</feature>
<dbReference type="InterPro" id="IPR036390">
    <property type="entry name" value="WH_DNA-bd_sf"/>
</dbReference>
<dbReference type="Proteomes" id="UP000242754">
    <property type="component" value="Unassembled WGS sequence"/>
</dbReference>
<comment type="similarity">
    <text evidence="2">Belongs to the FtsK/SpoIIIE/SftA family.</text>
</comment>
<evidence type="ECO:0000256" key="1">
    <source>
        <dbReference type="ARBA" id="ARBA00004141"/>
    </source>
</evidence>
<evidence type="ECO:0000256" key="7">
    <source>
        <dbReference type="ARBA" id="ARBA00023125"/>
    </source>
</evidence>
<evidence type="ECO:0000256" key="9">
    <source>
        <dbReference type="PROSITE-ProRule" id="PRU00289"/>
    </source>
</evidence>
<proteinExistence type="inferred from homology"/>
<accession>A0A143Y9X6</accession>
<dbReference type="Gene3D" id="3.30.980.40">
    <property type="match status" value="1"/>
</dbReference>
<feature type="binding site" evidence="9">
    <location>
        <begin position="483"/>
        <end position="490"/>
    </location>
    <ligand>
        <name>ATP</name>
        <dbReference type="ChEBI" id="CHEBI:30616"/>
    </ligand>
</feature>
<dbReference type="InterPro" id="IPR036388">
    <property type="entry name" value="WH-like_DNA-bd_sf"/>
</dbReference>
<feature type="compositionally biased region" description="Polar residues" evidence="10">
    <location>
        <begin position="800"/>
        <end position="811"/>
    </location>
</feature>
<keyword evidence="4 9" id="KW-0547">Nucleotide-binding</keyword>
<evidence type="ECO:0000256" key="2">
    <source>
        <dbReference type="ARBA" id="ARBA00006474"/>
    </source>
</evidence>
<dbReference type="Pfam" id="PF01580">
    <property type="entry name" value="FtsK_SpoIIIE"/>
    <property type="match status" value="1"/>
</dbReference>
<evidence type="ECO:0000256" key="4">
    <source>
        <dbReference type="ARBA" id="ARBA00022741"/>
    </source>
</evidence>
<keyword evidence="11" id="KW-0812">Transmembrane</keyword>
<dbReference type="Pfam" id="PF17854">
    <property type="entry name" value="FtsK_alpha"/>
    <property type="match status" value="1"/>
</dbReference>
<dbReference type="OrthoDB" id="9807790at2"/>
<dbReference type="PANTHER" id="PTHR22683:SF41">
    <property type="entry name" value="DNA TRANSLOCASE FTSK"/>
    <property type="match status" value="1"/>
</dbReference>
<protein>
    <recommendedName>
        <fullName evidence="3">DNA translocase FtsK</fullName>
    </recommendedName>
</protein>
<keyword evidence="11" id="KW-0472">Membrane</keyword>
<evidence type="ECO:0000313" key="13">
    <source>
        <dbReference type="EMBL" id="CZQ83244.1"/>
    </source>
</evidence>
<dbReference type="InterPro" id="IPR050206">
    <property type="entry name" value="FtsK/SpoIIIE/SftA"/>
</dbReference>
<name>A0A143Y9X6_9LACT</name>
<evidence type="ECO:0000256" key="8">
    <source>
        <dbReference type="ARBA" id="ARBA00025923"/>
    </source>
</evidence>
<dbReference type="InterPro" id="IPR041027">
    <property type="entry name" value="FtsK_alpha"/>
</dbReference>
<dbReference type="InterPro" id="IPR027417">
    <property type="entry name" value="P-loop_NTPase"/>
</dbReference>
<dbReference type="SMART" id="SM00382">
    <property type="entry name" value="AAA"/>
    <property type="match status" value="1"/>
</dbReference>
<dbReference type="GO" id="GO:0016020">
    <property type="term" value="C:membrane"/>
    <property type="evidence" value="ECO:0007669"/>
    <property type="project" value="UniProtKB-SubCell"/>
</dbReference>